<dbReference type="AlphaFoldDB" id="A0A224XQS4"/>
<sequence length="100" mass="11920">MMYVKWTALHLTFATILRLLLHVMIVFSSHLLSLPVLVYVLQTVLHSGLIPFHFHCFSLTYLHPGTCQRLRLQDQELHLQQRDRLLVEAWSWYQLHPVFL</sequence>
<protein>
    <submittedName>
        <fullName evidence="1">Uncharacterized protein</fullName>
    </submittedName>
</protein>
<name>A0A224XQS4_9HEMI</name>
<organism evidence="1">
    <name type="scientific">Panstrongylus lignarius</name>
    <dbReference type="NCBI Taxonomy" id="156445"/>
    <lineage>
        <taxon>Eukaryota</taxon>
        <taxon>Metazoa</taxon>
        <taxon>Ecdysozoa</taxon>
        <taxon>Arthropoda</taxon>
        <taxon>Hexapoda</taxon>
        <taxon>Insecta</taxon>
        <taxon>Pterygota</taxon>
        <taxon>Neoptera</taxon>
        <taxon>Paraneoptera</taxon>
        <taxon>Hemiptera</taxon>
        <taxon>Heteroptera</taxon>
        <taxon>Panheteroptera</taxon>
        <taxon>Cimicomorpha</taxon>
        <taxon>Reduviidae</taxon>
        <taxon>Triatominae</taxon>
        <taxon>Panstrongylus</taxon>
    </lineage>
</organism>
<accession>A0A224XQS4</accession>
<proteinExistence type="predicted"/>
<evidence type="ECO:0000313" key="1">
    <source>
        <dbReference type="EMBL" id="JAW14856.1"/>
    </source>
</evidence>
<dbReference type="EMBL" id="GFTR01001570">
    <property type="protein sequence ID" value="JAW14856.1"/>
    <property type="molecule type" value="Transcribed_RNA"/>
</dbReference>
<reference evidence="1" key="1">
    <citation type="journal article" date="2018" name="PLoS Negl. Trop. Dis.">
        <title>An insight into the salivary gland and fat body transcriptome of Panstrongylus lignarius (Hemiptera: Heteroptera), the main vector of Chagas disease in Peru.</title>
        <authorList>
            <person name="Nevoa J.C."/>
            <person name="Mendes M.T."/>
            <person name="da Silva M.V."/>
            <person name="Soares S.C."/>
            <person name="Oliveira C.J.F."/>
            <person name="Ribeiro J.M.C."/>
        </authorList>
    </citation>
    <scope>NUCLEOTIDE SEQUENCE</scope>
</reference>